<comment type="function">
    <text evidence="10">Required for association of the cohesin complex with chromatin during interphase. Plays a role in sister chromatid cohesion and normal progression through prometaphase.</text>
</comment>
<dbReference type="EMBL" id="OB660047">
    <property type="protein sequence ID" value="CAD7222343.1"/>
    <property type="molecule type" value="Genomic_DNA"/>
</dbReference>
<keyword evidence="7" id="KW-0159">Chromosome partition</keyword>
<organism evidence="12">
    <name type="scientific">Cyprideis torosa</name>
    <dbReference type="NCBI Taxonomy" id="163714"/>
    <lineage>
        <taxon>Eukaryota</taxon>
        <taxon>Metazoa</taxon>
        <taxon>Ecdysozoa</taxon>
        <taxon>Arthropoda</taxon>
        <taxon>Crustacea</taxon>
        <taxon>Oligostraca</taxon>
        <taxon>Ostracoda</taxon>
        <taxon>Podocopa</taxon>
        <taxon>Podocopida</taxon>
        <taxon>Cytherocopina</taxon>
        <taxon>Cytheroidea</taxon>
        <taxon>Cytherideidae</taxon>
        <taxon>Cyprideis</taxon>
    </lineage>
</organism>
<evidence type="ECO:0000256" key="4">
    <source>
        <dbReference type="ARBA" id="ARBA00022618"/>
    </source>
</evidence>
<keyword evidence="5" id="KW-0498">Mitosis</keyword>
<evidence type="ECO:0000256" key="8">
    <source>
        <dbReference type="ARBA" id="ARBA00023242"/>
    </source>
</evidence>
<name>A0A7R8ZJB5_9CRUS</name>
<evidence type="ECO:0000256" key="2">
    <source>
        <dbReference type="ARBA" id="ARBA00008585"/>
    </source>
</evidence>
<dbReference type="GO" id="GO:0005654">
    <property type="term" value="C:nucleoplasm"/>
    <property type="evidence" value="ECO:0007669"/>
    <property type="project" value="UniProtKB-SubCell"/>
</dbReference>
<accession>A0A7R8ZJB5</accession>
<proteinExistence type="inferred from homology"/>
<dbReference type="AlphaFoldDB" id="A0A7R8ZJB5"/>
<keyword evidence="8" id="KW-0539">Nucleus</keyword>
<protein>
    <recommendedName>
        <fullName evidence="3">MAU2 chromatid cohesion factor homolog</fullName>
    </recommendedName>
    <alternativeName>
        <fullName evidence="11">Cohesin loading complex subunit SCC4 homolog</fullName>
    </alternativeName>
</protein>
<evidence type="ECO:0000313" key="12">
    <source>
        <dbReference type="EMBL" id="CAD7222343.1"/>
    </source>
</evidence>
<comment type="similarity">
    <text evidence="2">Belongs to the SCC4/mau-2 family.</text>
</comment>
<evidence type="ECO:0000256" key="11">
    <source>
        <dbReference type="ARBA" id="ARBA00030523"/>
    </source>
</evidence>
<sequence>MASSQDAWYLALLGVAEWFRTTSPPQIKRCIQYLLAIFKFSPPPKVAARTHLQLGIILMRHTKNIDMAKYHLESAWTMSQNLPSFEAKFEAGSVLAALYEQLNQVHLAKPVLRTAIEISQSHAYWHCRLLFQLAQIHMREGEFPSALGLLGIGADYAGLSGAHYTRILFILSKVMILMIERKFTEVQPLFTEASTSLEAYTGSSQKKDYLKVHLLVLQVWHHLLMGQAKTVKPWLKQLQSMMQTMSTDEQRKKELMVLFVCVTTTKVYISVFNFLAEEPGGQDPESFIWLPREHLCVLVYIVTVAHSMQSGYMDKGLKYAEKALVQVENMRSLDNRPVLVSFHLMLLEHLVQCRLVMGHKAQAIQEIHHVGQLATAHGMHRFLPQVHALVGLYAMSMNCMDLAEMQFELARRGETFSAQGKELSTFARLNLAIVYIRTKRDHDYHRIMEELNPEHMPDYQHCQKAAAYYVQGLYAFFTGQYHEAKRSLRESLKMGNTEELNRLTSCCLVLLGHIFACLGNTREAMNMVNPANALASKTPDVHIQLWAASILKDLHRYIGDTVREMEANQMYQTYSHMLVSDHITASRLPQHSMIQWQGGQVLPLTESPSTSQERLY</sequence>
<keyword evidence="4" id="KW-0132">Cell division</keyword>
<evidence type="ECO:0000256" key="6">
    <source>
        <dbReference type="ARBA" id="ARBA00022803"/>
    </source>
</evidence>
<gene>
    <name evidence="12" type="ORF">CTOB1V02_LOCUS354</name>
</gene>
<dbReference type="OrthoDB" id="5565328at2759"/>
<dbReference type="SUPFAM" id="SSF48452">
    <property type="entry name" value="TPR-like"/>
    <property type="match status" value="2"/>
</dbReference>
<comment type="subcellular location">
    <subcellularLocation>
        <location evidence="1">Nucleus</location>
        <location evidence="1">Nucleoplasm</location>
    </subcellularLocation>
</comment>
<evidence type="ECO:0000256" key="1">
    <source>
        <dbReference type="ARBA" id="ARBA00004642"/>
    </source>
</evidence>
<dbReference type="Gene3D" id="1.25.40.10">
    <property type="entry name" value="Tetratricopeptide repeat domain"/>
    <property type="match status" value="2"/>
</dbReference>
<evidence type="ECO:0000256" key="3">
    <source>
        <dbReference type="ARBA" id="ARBA00017198"/>
    </source>
</evidence>
<dbReference type="InterPro" id="IPR011990">
    <property type="entry name" value="TPR-like_helical_dom_sf"/>
</dbReference>
<keyword evidence="9" id="KW-0131">Cell cycle</keyword>
<evidence type="ECO:0000256" key="7">
    <source>
        <dbReference type="ARBA" id="ARBA00022829"/>
    </source>
</evidence>
<evidence type="ECO:0000256" key="9">
    <source>
        <dbReference type="ARBA" id="ARBA00023306"/>
    </source>
</evidence>
<dbReference type="InterPro" id="IPR019440">
    <property type="entry name" value="MAU2"/>
</dbReference>
<reference evidence="12" key="1">
    <citation type="submission" date="2020-11" db="EMBL/GenBank/DDBJ databases">
        <authorList>
            <person name="Tran Van P."/>
        </authorList>
    </citation>
    <scope>NUCLEOTIDE SEQUENCE</scope>
</reference>
<keyword evidence="6" id="KW-0802">TPR repeat</keyword>
<dbReference type="GO" id="GO:0007064">
    <property type="term" value="P:mitotic sister chromatid cohesion"/>
    <property type="evidence" value="ECO:0007669"/>
    <property type="project" value="InterPro"/>
</dbReference>
<evidence type="ECO:0000256" key="10">
    <source>
        <dbReference type="ARBA" id="ARBA00025632"/>
    </source>
</evidence>
<dbReference type="Pfam" id="PF10345">
    <property type="entry name" value="Cohesin_load"/>
    <property type="match status" value="1"/>
</dbReference>
<evidence type="ECO:0000256" key="5">
    <source>
        <dbReference type="ARBA" id="ARBA00022776"/>
    </source>
</evidence>
<dbReference type="GO" id="GO:0007059">
    <property type="term" value="P:chromosome segregation"/>
    <property type="evidence" value="ECO:0007669"/>
    <property type="project" value="UniProtKB-KW"/>
</dbReference>
<dbReference type="GO" id="GO:0051301">
    <property type="term" value="P:cell division"/>
    <property type="evidence" value="ECO:0007669"/>
    <property type="project" value="UniProtKB-KW"/>
</dbReference>
<dbReference type="PANTHER" id="PTHR21394">
    <property type="entry name" value="MAU2 CHROMATID COHESION FACTOR HOMOLOG"/>
    <property type="match status" value="1"/>
</dbReference>